<dbReference type="SUPFAM" id="SSF56672">
    <property type="entry name" value="DNA/RNA polymerases"/>
    <property type="match status" value="1"/>
</dbReference>
<dbReference type="InterPro" id="IPR043502">
    <property type="entry name" value="DNA/RNA_pol_sf"/>
</dbReference>
<reference evidence="3" key="1">
    <citation type="submission" date="2016-04" db="EMBL/GenBank/DDBJ databases">
        <title>Cephalotus genome sequencing.</title>
        <authorList>
            <person name="Fukushima K."/>
            <person name="Hasebe M."/>
            <person name="Fang X."/>
        </authorList>
    </citation>
    <scope>NUCLEOTIDE SEQUENCE [LARGE SCALE GENOMIC DNA]</scope>
    <source>
        <strain evidence="3">cv. St1</strain>
    </source>
</reference>
<evidence type="ECO:0000313" key="2">
    <source>
        <dbReference type="EMBL" id="GAV82653.1"/>
    </source>
</evidence>
<name>A0A1Q3CRE2_CEPFO</name>
<dbReference type="OrthoDB" id="1749611at2759"/>
<evidence type="ECO:0000256" key="1">
    <source>
        <dbReference type="SAM" id="MobiDB-lite"/>
    </source>
</evidence>
<dbReference type="AlphaFoldDB" id="A0A1Q3CRE2"/>
<feature type="region of interest" description="Disordered" evidence="1">
    <location>
        <begin position="79"/>
        <end position="99"/>
    </location>
</feature>
<organism evidence="2 3">
    <name type="scientific">Cephalotus follicularis</name>
    <name type="common">Albany pitcher plant</name>
    <dbReference type="NCBI Taxonomy" id="3775"/>
    <lineage>
        <taxon>Eukaryota</taxon>
        <taxon>Viridiplantae</taxon>
        <taxon>Streptophyta</taxon>
        <taxon>Embryophyta</taxon>
        <taxon>Tracheophyta</taxon>
        <taxon>Spermatophyta</taxon>
        <taxon>Magnoliopsida</taxon>
        <taxon>eudicotyledons</taxon>
        <taxon>Gunneridae</taxon>
        <taxon>Pentapetalae</taxon>
        <taxon>rosids</taxon>
        <taxon>fabids</taxon>
        <taxon>Oxalidales</taxon>
        <taxon>Cephalotaceae</taxon>
        <taxon>Cephalotus</taxon>
    </lineage>
</organism>
<dbReference type="EMBL" id="BDDD01002690">
    <property type="protein sequence ID" value="GAV82653.1"/>
    <property type="molecule type" value="Genomic_DNA"/>
</dbReference>
<gene>
    <name evidence="2" type="ORF">CFOL_v3_26104</name>
</gene>
<evidence type="ECO:0000313" key="3">
    <source>
        <dbReference type="Proteomes" id="UP000187406"/>
    </source>
</evidence>
<dbReference type="Gene3D" id="3.10.10.10">
    <property type="entry name" value="HIV Type 1 Reverse Transcriptase, subunit A, domain 1"/>
    <property type="match status" value="1"/>
</dbReference>
<accession>A0A1Q3CRE2</accession>
<dbReference type="InParanoid" id="A0A1Q3CRE2"/>
<comment type="caution">
    <text evidence="2">The sequence shown here is derived from an EMBL/GenBank/DDBJ whole genome shotgun (WGS) entry which is preliminary data.</text>
</comment>
<proteinExistence type="predicted"/>
<sequence>MRFTLKGNEVILQGSSILVSKVVSNFQMKRVTKKKKEGILLQLKDYPTLTPEKLLLYPQIQQNLEKYKKVLALSTDLPPPRVNDHRIPSRPGQEPVSVKPYRYPHFQKANIEKQVFEMLKSGVIWLSNIP</sequence>
<protein>
    <submittedName>
        <fullName evidence="2">Uncharacterized protein</fullName>
    </submittedName>
</protein>
<keyword evidence="3" id="KW-1185">Reference proteome</keyword>
<dbReference type="Proteomes" id="UP000187406">
    <property type="component" value="Unassembled WGS sequence"/>
</dbReference>